<dbReference type="AlphaFoldDB" id="A0A0K6GEH0"/>
<dbReference type="EMBL" id="CYGV01001747">
    <property type="protein sequence ID" value="CUA77003.1"/>
    <property type="molecule type" value="Genomic_DNA"/>
</dbReference>
<evidence type="ECO:0000313" key="2">
    <source>
        <dbReference type="Proteomes" id="UP000044841"/>
    </source>
</evidence>
<gene>
    <name evidence="1" type="ORF">RSOLAG22IIIB_12468</name>
</gene>
<keyword evidence="2" id="KW-1185">Reference proteome</keyword>
<accession>A0A0K6GEH0</accession>
<dbReference type="Proteomes" id="UP000044841">
    <property type="component" value="Unassembled WGS sequence"/>
</dbReference>
<sequence length="526" mass="59427">MGTRGYTAYRYKGKYYRKYIKTAAYPKSCGLGFLWSIPRKPEALKNWKNELSKKLLKREEEACYESSKLDGENICTDSNWTLGAAHIQWTYVIDLDNHVFTVNGLLHFKLDNLPPLKRSGSELEFVDYFCEDPNGGSLPKIPEEHLTSLEFWPQPTFDAEKAQQEYTILQLRIAALSEWNAPKWGTLSVAQHLSISLIKTLIEDYSDELALCYYSATWTKLSVFRWNVANAAATSHLLCPPPPRVPCHDATSATLDEPAYMTHEVVRMVQHLRKNGRTEGVGIIMSGWHVMAVTVHGSDVRHSPVLDLHDGKEPKDGALLLMHLLSPAFTRSKAPWITSFEPHNPSYSNRPNVPEEVLRQIIYLTDFETYACLSKVSHYFRSIYLAEPRIGNYTLFAYEGVSPNSETIFRVRGIDSTDSRLAILTRVKTSLDPTQKALLLHRYDWDFDLTDPILQPGLGGMFQYHKSGSKRSSPAATEEIKESSAQVHNLALEPISLLDVAGRKNSATTMRVQALDGIWKMVGVNG</sequence>
<protein>
    <recommendedName>
        <fullName evidence="3">F-box domain-containing protein</fullName>
    </recommendedName>
</protein>
<proteinExistence type="predicted"/>
<evidence type="ECO:0000313" key="1">
    <source>
        <dbReference type="EMBL" id="CUA77003.1"/>
    </source>
</evidence>
<name>A0A0K6GEH0_9AGAM</name>
<reference evidence="1 2" key="1">
    <citation type="submission" date="2015-07" db="EMBL/GenBank/DDBJ databases">
        <authorList>
            <person name="Noorani M."/>
        </authorList>
    </citation>
    <scope>NUCLEOTIDE SEQUENCE [LARGE SCALE GENOMIC DNA]</scope>
    <source>
        <strain evidence="1">BBA 69670</strain>
    </source>
</reference>
<organism evidence="1 2">
    <name type="scientific">Rhizoctonia solani</name>
    <dbReference type="NCBI Taxonomy" id="456999"/>
    <lineage>
        <taxon>Eukaryota</taxon>
        <taxon>Fungi</taxon>
        <taxon>Dikarya</taxon>
        <taxon>Basidiomycota</taxon>
        <taxon>Agaricomycotina</taxon>
        <taxon>Agaricomycetes</taxon>
        <taxon>Cantharellales</taxon>
        <taxon>Ceratobasidiaceae</taxon>
        <taxon>Rhizoctonia</taxon>
    </lineage>
</organism>
<evidence type="ECO:0008006" key="3">
    <source>
        <dbReference type="Google" id="ProtNLM"/>
    </source>
</evidence>